<feature type="domain" description="Helicase ATP-binding" evidence="4">
    <location>
        <begin position="509"/>
        <end position="661"/>
    </location>
</feature>
<evidence type="ECO:0000256" key="2">
    <source>
        <dbReference type="ARBA" id="ARBA00022840"/>
    </source>
</evidence>
<name>A0ABU1ITN9_9BACL</name>
<dbReference type="GO" id="GO:0004386">
    <property type="term" value="F:helicase activity"/>
    <property type="evidence" value="ECO:0007669"/>
    <property type="project" value="UniProtKB-KW"/>
</dbReference>
<evidence type="ECO:0000313" key="7">
    <source>
        <dbReference type="Proteomes" id="UP001185028"/>
    </source>
</evidence>
<dbReference type="SMART" id="SM00490">
    <property type="entry name" value="HELICc"/>
    <property type="match status" value="1"/>
</dbReference>
<keyword evidence="6" id="KW-0378">Hydrolase</keyword>
<dbReference type="PANTHER" id="PTHR30580">
    <property type="entry name" value="PRIMOSOMAL PROTEIN N"/>
    <property type="match status" value="1"/>
</dbReference>
<dbReference type="PANTHER" id="PTHR30580:SF1">
    <property type="entry name" value="COMF OPERON PROTEIN 1"/>
    <property type="match status" value="1"/>
</dbReference>
<dbReference type="Proteomes" id="UP001185028">
    <property type="component" value="Unassembled WGS sequence"/>
</dbReference>
<reference evidence="6 7" key="1">
    <citation type="submission" date="2023-07" db="EMBL/GenBank/DDBJ databases">
        <title>Genomic Encyclopedia of Type Strains, Phase IV (KMG-IV): sequencing the most valuable type-strain genomes for metagenomic binning, comparative biology and taxonomic classification.</title>
        <authorList>
            <person name="Goeker M."/>
        </authorList>
    </citation>
    <scope>NUCLEOTIDE SEQUENCE [LARGE SCALE GENOMIC DNA]</scope>
    <source>
        <strain evidence="6 7">DSM 22170</strain>
    </source>
</reference>
<accession>A0ABU1ITN9</accession>
<proteinExistence type="predicted"/>
<comment type="caution">
    <text evidence="6">The sequence shown here is derived from an EMBL/GenBank/DDBJ whole genome shotgun (WGS) entry which is preliminary data.</text>
</comment>
<dbReference type="PROSITE" id="PS51192">
    <property type="entry name" value="HELICASE_ATP_BIND_1"/>
    <property type="match status" value="1"/>
</dbReference>
<dbReference type="Pfam" id="PF00271">
    <property type="entry name" value="Helicase_C"/>
    <property type="match status" value="1"/>
</dbReference>
<dbReference type="SUPFAM" id="SSF52540">
    <property type="entry name" value="P-loop containing nucleoside triphosphate hydrolases"/>
    <property type="match status" value="1"/>
</dbReference>
<gene>
    <name evidence="6" type="ORF">JOC58_000509</name>
</gene>
<evidence type="ECO:0000256" key="1">
    <source>
        <dbReference type="ARBA" id="ARBA00022741"/>
    </source>
</evidence>
<evidence type="ECO:0000259" key="4">
    <source>
        <dbReference type="PROSITE" id="PS51192"/>
    </source>
</evidence>
<sequence length="847" mass="94956">MKVDLYATEHEQGWRLHVSLDMRIDSLWWTATNKRGYSCRSLWHIVSDLPVGWAFACVRHFNGRLQHQKEATHPATSFEQNNKRHYTSAAEATIVNASAMIEQIRQWLSEYITARQSIANEFYSRGHSFLTSSVGPFASSKSAPTSTQLQLVFPCTLWTRERGWTGSGQYVLSNQGGGQLQGDVQQIDRKKQLTCGAIALTGLLNGRSLLLPELHHLMDEQQSPYTAGWRSYLQLAYLQKHIRLLDSVYVSSEASTEDQQSDNSWSFLNAVKHSIGLSSHQHTACRRCGSTSIRYTSCAGCGSSACGYCEECLMMGRSRECGLLLQSVRPPIADRITEQTEQKRISQRNVAQPSRTAHALFVVAPFAAQSASAGLQGKQQSSLQSSLACTEGKKDIQAHWGLSNAQTAAALQALSFLQTKVEDVASPQLTPSLLWQISKAYWHRCQATLMEAKGHLQRGSDDSTKRTRASTTEMYQEHIINDPSAYSTSHSYSIEDVDSPGIQDGLRQMDKLPRSRRFLLWAVTGAGKTEMIFPLIDYMLQKKQHVLIATPRRDVVLELAPRLRQAFPSEQVVALYGGSDEQWTQGAITIATTHQLLRYHAAFDLVIIDEIDAFPYDGNPMLAYGAYTACRPDGKFVYLSATPSDALKRAIRQGRLAHAKVPVRFHGHPLPVPKRMKTPSFVSWYGSGKLPIELLQQVQHSIERGAQLFWFMPRIAWIEPMVTLLKEHFPMLHIAGTSSEDEQRAQKVVQFRERRIRILVTTTILERGVTVPGSDVYIIDAHDHVYHASALIQMAGRAGRSKQDPAGKVIFTASEYGRSQKQAIGQIRLMNRIARKQNYIVSSVERN</sequence>
<evidence type="ECO:0000256" key="3">
    <source>
        <dbReference type="ARBA" id="ARBA00023125"/>
    </source>
</evidence>
<evidence type="ECO:0000313" key="6">
    <source>
        <dbReference type="EMBL" id="MDR6242625.1"/>
    </source>
</evidence>
<organism evidence="6 7">
    <name type="scientific">Paenibacillus hunanensis</name>
    <dbReference type="NCBI Taxonomy" id="539262"/>
    <lineage>
        <taxon>Bacteria</taxon>
        <taxon>Bacillati</taxon>
        <taxon>Bacillota</taxon>
        <taxon>Bacilli</taxon>
        <taxon>Bacillales</taxon>
        <taxon>Paenibacillaceae</taxon>
        <taxon>Paenibacillus</taxon>
    </lineage>
</organism>
<dbReference type="Pfam" id="PF04851">
    <property type="entry name" value="ResIII"/>
    <property type="match status" value="1"/>
</dbReference>
<dbReference type="InterPro" id="IPR014001">
    <property type="entry name" value="Helicase_ATP-bd"/>
</dbReference>
<dbReference type="EMBL" id="JAVDQH010000002">
    <property type="protein sequence ID" value="MDR6242625.1"/>
    <property type="molecule type" value="Genomic_DNA"/>
</dbReference>
<keyword evidence="1" id="KW-0547">Nucleotide-binding</keyword>
<dbReference type="InterPro" id="IPR027417">
    <property type="entry name" value="P-loop_NTPase"/>
</dbReference>
<keyword evidence="3" id="KW-0238">DNA-binding</keyword>
<feature type="domain" description="Helicase C-terminal" evidence="5">
    <location>
        <begin position="694"/>
        <end position="847"/>
    </location>
</feature>
<dbReference type="SMART" id="SM00487">
    <property type="entry name" value="DEXDc"/>
    <property type="match status" value="1"/>
</dbReference>
<dbReference type="RefSeq" id="WP_229685607.1">
    <property type="nucleotide sequence ID" value="NZ_BMMB01000002.1"/>
</dbReference>
<dbReference type="Gene3D" id="3.40.50.300">
    <property type="entry name" value="P-loop containing nucleotide triphosphate hydrolases"/>
    <property type="match status" value="2"/>
</dbReference>
<keyword evidence="6" id="KW-0347">Helicase</keyword>
<dbReference type="PROSITE" id="PS51194">
    <property type="entry name" value="HELICASE_CTER"/>
    <property type="match status" value="1"/>
</dbReference>
<dbReference type="InterPro" id="IPR006935">
    <property type="entry name" value="Helicase/UvrB_N"/>
</dbReference>
<evidence type="ECO:0000259" key="5">
    <source>
        <dbReference type="PROSITE" id="PS51194"/>
    </source>
</evidence>
<keyword evidence="7" id="KW-1185">Reference proteome</keyword>
<protein>
    <submittedName>
        <fullName evidence="6">Late competence protein required for DNA uptake (Superfamily II DNA/RNA helicase)</fullName>
    </submittedName>
</protein>
<keyword evidence="2" id="KW-0067">ATP-binding</keyword>
<dbReference type="InterPro" id="IPR001650">
    <property type="entry name" value="Helicase_C-like"/>
</dbReference>